<evidence type="ECO:0000313" key="3">
    <source>
        <dbReference type="Proteomes" id="UP000236569"/>
    </source>
</evidence>
<dbReference type="InterPro" id="IPR000182">
    <property type="entry name" value="GNAT_dom"/>
</dbReference>
<gene>
    <name evidence="2" type="ORF">DAERI_030247</name>
</gene>
<proteinExistence type="predicted"/>
<dbReference type="EMBL" id="BFAG01000003">
    <property type="protein sequence ID" value="GBF05081.1"/>
    <property type="molecule type" value="Genomic_DNA"/>
</dbReference>
<name>A0A2I9DJT8_9DEIO</name>
<organism evidence="2 3">
    <name type="scientific">Deinococcus aerius</name>
    <dbReference type="NCBI Taxonomy" id="200253"/>
    <lineage>
        <taxon>Bacteria</taxon>
        <taxon>Thermotogati</taxon>
        <taxon>Deinococcota</taxon>
        <taxon>Deinococci</taxon>
        <taxon>Deinococcales</taxon>
        <taxon>Deinococcaceae</taxon>
        <taxon>Deinococcus</taxon>
    </lineage>
</organism>
<dbReference type="AlphaFoldDB" id="A0A2I9DJT8"/>
<dbReference type="SUPFAM" id="SSF55729">
    <property type="entry name" value="Acyl-CoA N-acyltransferases (Nat)"/>
    <property type="match status" value="1"/>
</dbReference>
<dbReference type="CDD" id="cd04301">
    <property type="entry name" value="NAT_SF"/>
    <property type="match status" value="1"/>
</dbReference>
<evidence type="ECO:0000313" key="2">
    <source>
        <dbReference type="EMBL" id="GBF05081.1"/>
    </source>
</evidence>
<reference evidence="3" key="1">
    <citation type="submission" date="2018-01" db="EMBL/GenBank/DDBJ databases">
        <title>Draft Genome Sequence of the Radioresistant Bacterium Deinococcus aerius TR0125, Isolated from the Higher Atmosphere above Japan.</title>
        <authorList>
            <person name="Satoh K."/>
            <person name="Arai H."/>
            <person name="Sanzen T."/>
            <person name="Kawaguchi Y."/>
            <person name="Hayashi H."/>
            <person name="Yokobori S."/>
            <person name="Yamagishi A."/>
            <person name="Oono Y."/>
            <person name="Narumi I."/>
        </authorList>
    </citation>
    <scope>NUCLEOTIDE SEQUENCE [LARGE SCALE GENOMIC DNA]</scope>
    <source>
        <strain evidence="3">TR0125</strain>
    </source>
</reference>
<dbReference type="PROSITE" id="PS51186">
    <property type="entry name" value="GNAT"/>
    <property type="match status" value="1"/>
</dbReference>
<dbReference type="Pfam" id="PF13302">
    <property type="entry name" value="Acetyltransf_3"/>
    <property type="match status" value="1"/>
</dbReference>
<feature type="domain" description="N-acetyltransferase" evidence="1">
    <location>
        <begin position="13"/>
        <end position="180"/>
    </location>
</feature>
<accession>A0A2I9DJT8</accession>
<dbReference type="InterPro" id="IPR016181">
    <property type="entry name" value="Acyl_CoA_acyltransferase"/>
</dbReference>
<comment type="caution">
    <text evidence="2">The sequence shown here is derived from an EMBL/GenBank/DDBJ whole genome shotgun (WGS) entry which is preliminary data.</text>
</comment>
<evidence type="ECO:0000259" key="1">
    <source>
        <dbReference type="PROSITE" id="PS51186"/>
    </source>
</evidence>
<dbReference type="Proteomes" id="UP000236569">
    <property type="component" value="Unassembled WGS sequence"/>
</dbReference>
<dbReference type="Gene3D" id="3.40.630.30">
    <property type="match status" value="1"/>
</dbReference>
<protein>
    <submittedName>
        <fullName evidence="2">Acetyltransferase</fullName>
    </submittedName>
</protein>
<keyword evidence="3" id="KW-1185">Reference proteome</keyword>
<dbReference type="GO" id="GO:0016747">
    <property type="term" value="F:acyltransferase activity, transferring groups other than amino-acyl groups"/>
    <property type="evidence" value="ECO:0007669"/>
    <property type="project" value="InterPro"/>
</dbReference>
<keyword evidence="2" id="KW-0808">Transferase</keyword>
<sequence>MRGVTRSTSPLPVTLRDRRPDDLPILSRWLTDPGAEWRRWDAPYFHARTTTQTMQTYVAHLAQTPPDPDEQVIDVDGECVGMVNRSEEPPEGGGWWDLGILIYDPAHWGSGVGTRALGLWVQDTLDWTDAHVLTVTTWSGNERMIRAARRLGFRECCRVREARVVGGVRFDSVRLDLLRSEWEGVQA</sequence>
<dbReference type="PANTHER" id="PTHR43415:SF4">
    <property type="entry name" value="N-ACETYLTRANSFERASE DOMAIN-CONTAINING PROTEIN"/>
    <property type="match status" value="1"/>
</dbReference>
<dbReference type="PANTHER" id="PTHR43415">
    <property type="entry name" value="SPERMIDINE N(1)-ACETYLTRANSFERASE"/>
    <property type="match status" value="1"/>
</dbReference>